<keyword evidence="2" id="KW-1185">Reference proteome</keyword>
<organism evidence="1 2">
    <name type="scientific">Pocillopora damicornis</name>
    <name type="common">Cauliflower coral</name>
    <name type="synonym">Millepora damicornis</name>
    <dbReference type="NCBI Taxonomy" id="46731"/>
    <lineage>
        <taxon>Eukaryota</taxon>
        <taxon>Metazoa</taxon>
        <taxon>Cnidaria</taxon>
        <taxon>Anthozoa</taxon>
        <taxon>Hexacorallia</taxon>
        <taxon>Scleractinia</taxon>
        <taxon>Astrocoeniina</taxon>
        <taxon>Pocilloporidae</taxon>
        <taxon>Pocillopora</taxon>
    </lineage>
</organism>
<reference evidence="1 2" key="1">
    <citation type="journal article" date="2018" name="Sci. Rep.">
        <title>Comparative analysis of the Pocillopora damicornis genome highlights role of immune system in coral evolution.</title>
        <authorList>
            <person name="Cunning R."/>
            <person name="Bay R.A."/>
            <person name="Gillette P."/>
            <person name="Baker A.C."/>
            <person name="Traylor-Knowles N."/>
        </authorList>
    </citation>
    <scope>NUCLEOTIDE SEQUENCE [LARGE SCALE GENOMIC DNA]</scope>
    <source>
        <strain evidence="1">RSMAS</strain>
        <tissue evidence="1">Whole animal</tissue>
    </source>
</reference>
<evidence type="ECO:0000313" key="1">
    <source>
        <dbReference type="EMBL" id="RMX55350.1"/>
    </source>
</evidence>
<sequence length="94" mass="10562">MDGIQEFGIPSRVGGDRGVENVNVARFMIDQKRFARKFSEITYKTTDVTPQVYVNSKHKYSKALGTFELTNREALTVFCSVVKHTGSGWSAKEV</sequence>
<accession>A0A3M6UP00</accession>
<evidence type="ECO:0000313" key="2">
    <source>
        <dbReference type="Proteomes" id="UP000275408"/>
    </source>
</evidence>
<name>A0A3M6UP00_POCDA</name>
<gene>
    <name evidence="1" type="ORF">pdam_00021243</name>
</gene>
<dbReference type="Proteomes" id="UP000275408">
    <property type="component" value="Unassembled WGS sequence"/>
</dbReference>
<dbReference type="EMBL" id="RCHS01001074">
    <property type="protein sequence ID" value="RMX55350.1"/>
    <property type="molecule type" value="Genomic_DNA"/>
</dbReference>
<protein>
    <submittedName>
        <fullName evidence="1">Uncharacterized protein</fullName>
    </submittedName>
</protein>
<proteinExistence type="predicted"/>
<comment type="caution">
    <text evidence="1">The sequence shown here is derived from an EMBL/GenBank/DDBJ whole genome shotgun (WGS) entry which is preliminary data.</text>
</comment>
<dbReference type="AlphaFoldDB" id="A0A3M6UP00"/>